<keyword evidence="2" id="KW-1185">Reference proteome</keyword>
<organism evidence="1 2">
    <name type="scientific">Eretmocerus hayati</name>
    <dbReference type="NCBI Taxonomy" id="131215"/>
    <lineage>
        <taxon>Eukaryota</taxon>
        <taxon>Metazoa</taxon>
        <taxon>Ecdysozoa</taxon>
        <taxon>Arthropoda</taxon>
        <taxon>Hexapoda</taxon>
        <taxon>Insecta</taxon>
        <taxon>Pterygota</taxon>
        <taxon>Neoptera</taxon>
        <taxon>Endopterygota</taxon>
        <taxon>Hymenoptera</taxon>
        <taxon>Apocrita</taxon>
        <taxon>Proctotrupomorpha</taxon>
        <taxon>Chalcidoidea</taxon>
        <taxon>Aphelinidae</taxon>
        <taxon>Aphelininae</taxon>
        <taxon>Eretmocerus</taxon>
    </lineage>
</organism>
<reference evidence="1" key="1">
    <citation type="submission" date="2023-04" db="EMBL/GenBank/DDBJ databases">
        <title>A chromosome-level genome assembly of the parasitoid wasp Eretmocerus hayati.</title>
        <authorList>
            <person name="Zhong Y."/>
            <person name="Liu S."/>
            <person name="Liu Y."/>
        </authorList>
    </citation>
    <scope>NUCLEOTIDE SEQUENCE</scope>
    <source>
        <strain evidence="1">ZJU_SS_LIU_2023</strain>
    </source>
</reference>
<proteinExistence type="predicted"/>
<name>A0ACC2NV79_9HYME</name>
<evidence type="ECO:0000313" key="1">
    <source>
        <dbReference type="EMBL" id="KAJ8674987.1"/>
    </source>
</evidence>
<comment type="caution">
    <text evidence="1">The sequence shown here is derived from an EMBL/GenBank/DDBJ whole genome shotgun (WGS) entry which is preliminary data.</text>
</comment>
<dbReference type="EMBL" id="CM056742">
    <property type="protein sequence ID" value="KAJ8674987.1"/>
    <property type="molecule type" value="Genomic_DNA"/>
</dbReference>
<accession>A0ACC2NV79</accession>
<protein>
    <submittedName>
        <fullName evidence="1">Uncharacterized protein</fullName>
    </submittedName>
</protein>
<evidence type="ECO:0000313" key="2">
    <source>
        <dbReference type="Proteomes" id="UP001239111"/>
    </source>
</evidence>
<dbReference type="Proteomes" id="UP001239111">
    <property type="component" value="Chromosome 2"/>
</dbReference>
<gene>
    <name evidence="1" type="ORF">QAD02_010773</name>
</gene>
<sequence length="296" mass="33599">MFSGNKGTTEDLPILQNSYVHMKDKQVVLQKINKIIRDGAEKLQIVTDFDLTLTKQHECGAPILGSFGIFKKSNQIPSHYLEESKKFGTKYRAIQIDPHIPIEEKIVAMDEWYEAANMATRNFMLNRDEIEKLVDLYGQPLRDRTKELFSKLGNLKVPILVFSAGIGDIVEAVLKCRGILQKNVNVISNFLKWNGDVLDGFKNSDRMIHVFNKSKHSVANEYFKILRGRSNVVLMGDTIEDSQMADGVEETETVLRIGFLYERVEESLPSFKDAFDIVLVDDQTMDVVLAILGPIL</sequence>